<evidence type="ECO:0000313" key="1">
    <source>
        <dbReference type="EMBL" id="MPC86665.1"/>
    </source>
</evidence>
<accession>A0A5B7IW19</accession>
<dbReference type="Proteomes" id="UP000324222">
    <property type="component" value="Unassembled WGS sequence"/>
</dbReference>
<keyword evidence="2" id="KW-1185">Reference proteome</keyword>
<sequence>MWTEDRGRKVWKEMGDTWADDMGHGVVWAEGTRRTSVGAGIEVVPMCRQGGGGSVV</sequence>
<protein>
    <submittedName>
        <fullName evidence="1">Uncharacterized protein</fullName>
    </submittedName>
</protein>
<name>A0A5B7IW19_PORTR</name>
<dbReference type="AlphaFoldDB" id="A0A5B7IW19"/>
<comment type="caution">
    <text evidence="1">The sequence shown here is derived from an EMBL/GenBank/DDBJ whole genome shotgun (WGS) entry which is preliminary data.</text>
</comment>
<proteinExistence type="predicted"/>
<reference evidence="1 2" key="1">
    <citation type="submission" date="2019-05" db="EMBL/GenBank/DDBJ databases">
        <title>Another draft genome of Portunus trituberculatus and its Hox gene families provides insights of decapod evolution.</title>
        <authorList>
            <person name="Jeong J.-H."/>
            <person name="Song I."/>
            <person name="Kim S."/>
            <person name="Choi T."/>
            <person name="Kim D."/>
            <person name="Ryu S."/>
            <person name="Kim W."/>
        </authorList>
    </citation>
    <scope>NUCLEOTIDE SEQUENCE [LARGE SCALE GENOMIC DNA]</scope>
    <source>
        <tissue evidence="1">Muscle</tissue>
    </source>
</reference>
<dbReference type="EMBL" id="VSRR010072151">
    <property type="protein sequence ID" value="MPC86665.1"/>
    <property type="molecule type" value="Genomic_DNA"/>
</dbReference>
<gene>
    <name evidence="1" type="ORF">E2C01_081501</name>
</gene>
<evidence type="ECO:0000313" key="2">
    <source>
        <dbReference type="Proteomes" id="UP000324222"/>
    </source>
</evidence>
<organism evidence="1 2">
    <name type="scientific">Portunus trituberculatus</name>
    <name type="common">Swimming crab</name>
    <name type="synonym">Neptunus trituberculatus</name>
    <dbReference type="NCBI Taxonomy" id="210409"/>
    <lineage>
        <taxon>Eukaryota</taxon>
        <taxon>Metazoa</taxon>
        <taxon>Ecdysozoa</taxon>
        <taxon>Arthropoda</taxon>
        <taxon>Crustacea</taxon>
        <taxon>Multicrustacea</taxon>
        <taxon>Malacostraca</taxon>
        <taxon>Eumalacostraca</taxon>
        <taxon>Eucarida</taxon>
        <taxon>Decapoda</taxon>
        <taxon>Pleocyemata</taxon>
        <taxon>Brachyura</taxon>
        <taxon>Eubrachyura</taxon>
        <taxon>Portunoidea</taxon>
        <taxon>Portunidae</taxon>
        <taxon>Portuninae</taxon>
        <taxon>Portunus</taxon>
    </lineage>
</organism>